<evidence type="ECO:0000313" key="2">
    <source>
        <dbReference type="EMBL" id="MDW2796260.1"/>
    </source>
</evidence>
<organism evidence="2 3">
    <name type="scientific">Clostridium boliviensis</name>
    <dbReference type="NCBI Taxonomy" id="318465"/>
    <lineage>
        <taxon>Bacteria</taxon>
        <taxon>Bacillati</taxon>
        <taxon>Bacillota</taxon>
        <taxon>Clostridia</taxon>
        <taxon>Eubacteriales</taxon>
        <taxon>Clostridiaceae</taxon>
        <taxon>Clostridium</taxon>
    </lineage>
</organism>
<name>A0ABU4GH13_9CLOT</name>
<comment type="caution">
    <text evidence="2">The sequence shown here is derived from an EMBL/GenBank/DDBJ whole genome shotgun (WGS) entry which is preliminary data.</text>
</comment>
<protein>
    <submittedName>
        <fullName evidence="2">Collagen-like protein</fullName>
    </submittedName>
</protein>
<feature type="non-terminal residue" evidence="2">
    <location>
        <position position="246"/>
    </location>
</feature>
<evidence type="ECO:0000313" key="3">
    <source>
        <dbReference type="Proteomes" id="UP001276854"/>
    </source>
</evidence>
<gene>
    <name evidence="2" type="ORF">RZO55_01480</name>
</gene>
<dbReference type="PANTHER" id="PTHR24023:SF1095">
    <property type="entry name" value="EGF-LIKE DOMAIN-CONTAINING PROTEIN"/>
    <property type="match status" value="1"/>
</dbReference>
<proteinExistence type="predicted"/>
<dbReference type="InterPro" id="IPR008983">
    <property type="entry name" value="Tumour_necrosis_fac-like_dom"/>
</dbReference>
<dbReference type="Proteomes" id="UP001276854">
    <property type="component" value="Unassembled WGS sequence"/>
</dbReference>
<feature type="region of interest" description="Disordered" evidence="1">
    <location>
        <begin position="139"/>
        <end position="246"/>
    </location>
</feature>
<dbReference type="EMBL" id="JAWONS010000030">
    <property type="protein sequence ID" value="MDW2796260.1"/>
    <property type="molecule type" value="Genomic_DNA"/>
</dbReference>
<dbReference type="Pfam" id="PF01391">
    <property type="entry name" value="Collagen"/>
    <property type="match status" value="1"/>
</dbReference>
<dbReference type="Gene3D" id="2.60.120.40">
    <property type="match status" value="1"/>
</dbReference>
<dbReference type="PANTHER" id="PTHR24023">
    <property type="entry name" value="COLLAGEN ALPHA"/>
    <property type="match status" value="1"/>
</dbReference>
<dbReference type="InterPro" id="IPR008160">
    <property type="entry name" value="Collagen"/>
</dbReference>
<dbReference type="InterPro" id="IPR050149">
    <property type="entry name" value="Collagen_superfamily"/>
</dbReference>
<evidence type="ECO:0000256" key="1">
    <source>
        <dbReference type="SAM" id="MobiDB-lite"/>
    </source>
</evidence>
<keyword evidence="3" id="KW-1185">Reference proteome</keyword>
<reference evidence="2 3" key="1">
    <citation type="submission" date="2023-10" db="EMBL/GenBank/DDBJ databases">
        <title>A novel Glycoside Hydrolase 43-Like Enzyme from Clostrdium boliviensis is an Endo-xylanase, and a Candidate for Xylooligosaccharides Production from Different Xylan Substrates.</title>
        <authorList>
            <person name="Alvarez M.T."/>
            <person name="Rocabado-Villegas L.R."/>
            <person name="Salas-Veizaga D.M."/>
            <person name="Linares-Pasten J.A."/>
            <person name="Gudmundsdottir E.E."/>
            <person name="Hreggvidsson G.O."/>
            <person name="Adlercreutz P."/>
            <person name="Nordberg Karlsson E."/>
        </authorList>
    </citation>
    <scope>NUCLEOTIDE SEQUENCE [LARGE SCALE GENOMIC DNA]</scope>
    <source>
        <strain evidence="2 3">E-1</strain>
    </source>
</reference>
<accession>A0ABU4GH13</accession>
<sequence length="246" mass="23617">MPNNALQIELNSATSVASGANVLFDTIVYLSGNITYNPVTGVITFLEAGRYVIDWWLATQASQSTNGTSFALSSSQGDLLEGNSPIKTGEVFGVSIIEVAAAPVTVSLVNISTATVFFSQIVPLIGTLVVVQDDLSGAGPTGDTGPTGPTGATGPTGPTGPTGATGPTGDTGPTGLTGDTGPTGDTGATGPTGDTGPTGPTGATGPTGPTGDTGPTGPTGDTGPTGPTGDTGPIGPTGDTGPTGPT</sequence>